<dbReference type="Proteomes" id="UP000245697">
    <property type="component" value="Unassembled WGS sequence"/>
</dbReference>
<feature type="compositionally biased region" description="Basic residues" evidence="1">
    <location>
        <begin position="424"/>
        <end position="442"/>
    </location>
</feature>
<feature type="region of interest" description="Disordered" evidence="1">
    <location>
        <begin position="1"/>
        <end position="121"/>
    </location>
</feature>
<proteinExistence type="predicted"/>
<feature type="compositionally biased region" description="Low complexity" evidence="1">
    <location>
        <begin position="10"/>
        <end position="30"/>
    </location>
</feature>
<organism evidence="2 3">
    <name type="scientific">Actinoplanes xinjiangensis</name>
    <dbReference type="NCBI Taxonomy" id="512350"/>
    <lineage>
        <taxon>Bacteria</taxon>
        <taxon>Bacillati</taxon>
        <taxon>Actinomycetota</taxon>
        <taxon>Actinomycetes</taxon>
        <taxon>Micromonosporales</taxon>
        <taxon>Micromonosporaceae</taxon>
        <taxon>Actinoplanes</taxon>
    </lineage>
</organism>
<evidence type="ECO:0000313" key="3">
    <source>
        <dbReference type="Proteomes" id="UP000245697"/>
    </source>
</evidence>
<name>A0A316FQR1_9ACTN</name>
<feature type="compositionally biased region" description="Low complexity" evidence="1">
    <location>
        <begin position="88"/>
        <end position="98"/>
    </location>
</feature>
<gene>
    <name evidence="2" type="ORF">BC793_102135</name>
</gene>
<evidence type="ECO:0000313" key="2">
    <source>
        <dbReference type="EMBL" id="PWK51108.1"/>
    </source>
</evidence>
<evidence type="ECO:0000256" key="1">
    <source>
        <dbReference type="SAM" id="MobiDB-lite"/>
    </source>
</evidence>
<reference evidence="2 3" key="1">
    <citation type="submission" date="2018-05" db="EMBL/GenBank/DDBJ databases">
        <title>Genomic Encyclopedia of Archaeal and Bacterial Type Strains, Phase II (KMG-II): from individual species to whole genera.</title>
        <authorList>
            <person name="Goeker M."/>
        </authorList>
    </citation>
    <scope>NUCLEOTIDE SEQUENCE [LARGE SCALE GENOMIC DNA]</scope>
    <source>
        <strain evidence="2 3">DSM 45184</strain>
    </source>
</reference>
<accession>A0A316FQR1</accession>
<keyword evidence="3" id="KW-1185">Reference proteome</keyword>
<dbReference type="EMBL" id="QGGR01000002">
    <property type="protein sequence ID" value="PWK51108.1"/>
    <property type="molecule type" value="Genomic_DNA"/>
</dbReference>
<feature type="compositionally biased region" description="Basic and acidic residues" evidence="1">
    <location>
        <begin position="108"/>
        <end position="121"/>
    </location>
</feature>
<dbReference type="AlphaFoldDB" id="A0A316FQR1"/>
<sequence length="442" mass="49741">MPNDPTTKPARAVRTAGASGVVAAVPSSRPFPRRSRARRPAGSTTCARPRRKPRRSGPASVPEKPGPASPGGWPPARTRIPTTTSGSRAMPMTRTRPTIRPPGTAPQEGRRRRDNGPARCREPLRSRRVLCRPVVFRLARLRPDPSRPVLIRPVLFRPAPVRPALFPLVPVRPVLCRPAPVGPVLFLPVPIRPVLMRPVLFRQVFRPVLLRPGRFRRGVVGSSGPVRVTPGRLVLGRLAPHSGRAVCRRGRRRPVRFRRVRFRRVRCRRGRSARVRCRPVVFRPGRCRSTSSRAAAGVDRVPLDSGHPVGRRALFRPVFFPRVLLRRVLLRLVLLRLVLLRPVRCRPVKAGTVKACPVRVFPGRLFLVGVFLVRCLLVPFRVRCRRALAGVVPHRVAALRSARRRVVDADRSRRTRPGRCSPASRRRVGRRCHRPATHPRFR</sequence>
<comment type="caution">
    <text evidence="2">The sequence shown here is derived from an EMBL/GenBank/DDBJ whole genome shotgun (WGS) entry which is preliminary data.</text>
</comment>
<protein>
    <submittedName>
        <fullName evidence="2">Uncharacterized protein</fullName>
    </submittedName>
</protein>
<feature type="region of interest" description="Disordered" evidence="1">
    <location>
        <begin position="408"/>
        <end position="442"/>
    </location>
</feature>